<sequence length="258" mass="30032">MNQSDDNPFGHSIPLDVQFASKLLSATTIDDNNATIDTNCFGLISAAKLDCLCRMCYEYTIDKSFSRIKYLRIRSSILDEWNSNDCIKPLNLNVRDFDRIFAGLLSVCQCIARHFPKPNFVANNFDQLRESIQKHSQMPEPIFDLIYEKFLHSTTTLNSEKDLKPNIIPFVQWDWIATGYRLISIRWNLSLAISDLLTPKIMEPFVRFEFIYGSGSTIKQQKRIIFECRIKQFHQLRFTVAWLLKEMAKLKSNKILSN</sequence>
<gene>
    <name evidence="1" type="primary">COMMD5</name>
    <name evidence="1" type="ORF">DERP_000909</name>
</gene>
<accession>A0ABQ8JDG0</accession>
<protein>
    <submittedName>
        <fullName evidence="1">Regulation of RNA metabolic process</fullName>
    </submittedName>
</protein>
<evidence type="ECO:0000313" key="2">
    <source>
        <dbReference type="Proteomes" id="UP000887458"/>
    </source>
</evidence>
<comment type="caution">
    <text evidence="1">The sequence shown here is derived from an EMBL/GenBank/DDBJ whole genome shotgun (WGS) entry which is preliminary data.</text>
</comment>
<evidence type="ECO:0000313" key="1">
    <source>
        <dbReference type="EMBL" id="KAH9420483.1"/>
    </source>
</evidence>
<reference evidence="1 2" key="2">
    <citation type="journal article" date="2022" name="Mol. Biol. Evol.">
        <title>Comparative Genomics Reveals Insights into the Divergent Evolution of Astigmatic Mites and Household Pest Adaptations.</title>
        <authorList>
            <person name="Xiong Q."/>
            <person name="Wan A.T."/>
            <person name="Liu X."/>
            <person name="Fung C.S."/>
            <person name="Xiao X."/>
            <person name="Malainual N."/>
            <person name="Hou J."/>
            <person name="Wang L."/>
            <person name="Wang M."/>
            <person name="Yang K.Y."/>
            <person name="Cui Y."/>
            <person name="Leung E.L."/>
            <person name="Nong W."/>
            <person name="Shin S.K."/>
            <person name="Au S.W."/>
            <person name="Jeong K.Y."/>
            <person name="Chew F.T."/>
            <person name="Hui J.H."/>
            <person name="Leung T.F."/>
            <person name="Tungtrongchitr A."/>
            <person name="Zhong N."/>
            <person name="Liu Z."/>
            <person name="Tsui S.K."/>
        </authorList>
    </citation>
    <scope>NUCLEOTIDE SEQUENCE [LARGE SCALE GENOMIC DNA]</scope>
    <source>
        <strain evidence="1">Derp</strain>
    </source>
</reference>
<dbReference type="EMBL" id="NJHN03000047">
    <property type="protein sequence ID" value="KAH9420483.1"/>
    <property type="molecule type" value="Genomic_DNA"/>
</dbReference>
<keyword evidence="2" id="KW-1185">Reference proteome</keyword>
<reference evidence="1 2" key="1">
    <citation type="journal article" date="2018" name="J. Allergy Clin. Immunol.">
        <title>High-quality assembly of Dermatophagoides pteronyssinus genome and transcriptome reveals a wide range of novel allergens.</title>
        <authorList>
            <person name="Liu X.Y."/>
            <person name="Yang K.Y."/>
            <person name="Wang M.Q."/>
            <person name="Kwok J.S."/>
            <person name="Zeng X."/>
            <person name="Yang Z."/>
            <person name="Xiao X.J."/>
            <person name="Lau C.P."/>
            <person name="Li Y."/>
            <person name="Huang Z.M."/>
            <person name="Ba J.G."/>
            <person name="Yim A.K."/>
            <person name="Ouyang C.Y."/>
            <person name="Ngai S.M."/>
            <person name="Chan T.F."/>
            <person name="Leung E.L."/>
            <person name="Liu L."/>
            <person name="Liu Z.G."/>
            <person name="Tsui S.K."/>
        </authorList>
    </citation>
    <scope>NUCLEOTIDE SEQUENCE [LARGE SCALE GENOMIC DNA]</scope>
    <source>
        <strain evidence="1">Derp</strain>
    </source>
</reference>
<dbReference type="Proteomes" id="UP000887458">
    <property type="component" value="Unassembled WGS sequence"/>
</dbReference>
<organism evidence="1 2">
    <name type="scientific">Dermatophagoides pteronyssinus</name>
    <name type="common">European house dust mite</name>
    <dbReference type="NCBI Taxonomy" id="6956"/>
    <lineage>
        <taxon>Eukaryota</taxon>
        <taxon>Metazoa</taxon>
        <taxon>Ecdysozoa</taxon>
        <taxon>Arthropoda</taxon>
        <taxon>Chelicerata</taxon>
        <taxon>Arachnida</taxon>
        <taxon>Acari</taxon>
        <taxon>Acariformes</taxon>
        <taxon>Sarcoptiformes</taxon>
        <taxon>Astigmata</taxon>
        <taxon>Psoroptidia</taxon>
        <taxon>Analgoidea</taxon>
        <taxon>Pyroglyphidae</taxon>
        <taxon>Dermatophagoidinae</taxon>
        <taxon>Dermatophagoides</taxon>
    </lineage>
</organism>
<name>A0ABQ8JDG0_DERPT</name>
<proteinExistence type="predicted"/>